<name>A0A0K8PYF7_STRAJ</name>
<dbReference type="PATRIC" id="fig|146537.3.peg.8052"/>
<evidence type="ECO:0000313" key="2">
    <source>
        <dbReference type="EMBL" id="GAP52763.1"/>
    </source>
</evidence>
<sequence length="90" mass="8798">MVAGPIAQDDEDDAAEVADQHDPPGDGDLLALPDFGEGVGGGRYAHRVGVGAGGAQPVELAVADADLVGQAGEGVGGLGPVPSGEAERRQ</sequence>
<protein>
    <submittedName>
        <fullName evidence="2">Uncharacterized protein</fullName>
    </submittedName>
</protein>
<organism evidence="2 3">
    <name type="scientific">Streptomyces azureus</name>
    <dbReference type="NCBI Taxonomy" id="146537"/>
    <lineage>
        <taxon>Bacteria</taxon>
        <taxon>Bacillati</taxon>
        <taxon>Actinomycetota</taxon>
        <taxon>Actinomycetes</taxon>
        <taxon>Kitasatosporales</taxon>
        <taxon>Streptomycetaceae</taxon>
        <taxon>Streptomyces</taxon>
    </lineage>
</organism>
<feature type="region of interest" description="Disordered" evidence="1">
    <location>
        <begin position="71"/>
        <end position="90"/>
    </location>
</feature>
<evidence type="ECO:0000256" key="1">
    <source>
        <dbReference type="SAM" id="MobiDB-lite"/>
    </source>
</evidence>
<evidence type="ECO:0000313" key="3">
    <source>
        <dbReference type="Proteomes" id="UP000053859"/>
    </source>
</evidence>
<proteinExistence type="predicted"/>
<gene>
    <name evidence="2" type="ORF">SAZU_7642</name>
</gene>
<accession>A0A0K8PYF7</accession>
<feature type="region of interest" description="Disordered" evidence="1">
    <location>
        <begin position="1"/>
        <end position="34"/>
    </location>
</feature>
<reference evidence="2" key="1">
    <citation type="journal article" date="2015" name="Genome Announc.">
        <title>Draft Genome Sequence of Thiostrepton-Producing Streptomyces azureus ATCC 14921.</title>
        <authorList>
            <person name="Sakihara K."/>
            <person name="Maeda J."/>
            <person name="Tashiro K."/>
            <person name="Fujino Y."/>
            <person name="Kuhara S."/>
            <person name="Ohshima T."/>
            <person name="Ogata S."/>
            <person name="Doi K."/>
        </authorList>
    </citation>
    <scope>NUCLEOTIDE SEQUENCE [LARGE SCALE GENOMIC DNA]</scope>
    <source>
        <strain evidence="2">ATCC14921</strain>
    </source>
</reference>
<dbReference type="AlphaFoldDB" id="A0A0K8PYF7"/>
<dbReference type="EMBL" id="DF968478">
    <property type="protein sequence ID" value="GAP52763.1"/>
    <property type="molecule type" value="Genomic_DNA"/>
</dbReference>
<dbReference type="Proteomes" id="UP000053859">
    <property type="component" value="Unassembled WGS sequence"/>
</dbReference>
<keyword evidence="3" id="KW-1185">Reference proteome</keyword>